<feature type="chain" id="PRO_5020340813" evidence="2">
    <location>
        <begin position="18"/>
        <end position="379"/>
    </location>
</feature>
<dbReference type="CDD" id="cd00118">
    <property type="entry name" value="LysM"/>
    <property type="match status" value="1"/>
</dbReference>
<dbReference type="RefSeq" id="WP_137622190.1">
    <property type="nucleotide sequence ID" value="NZ_NXMA01000006.1"/>
</dbReference>
<evidence type="ECO:0000313" key="5">
    <source>
        <dbReference type="Proteomes" id="UP000310353"/>
    </source>
</evidence>
<sequence>MKKIILFFLFSFNFLFAQINTPEFYERQINILRDLDIKSDFISSLVFVQSQQDLKSKHAQTLIDGMQNFSKITPMIRKILAEQEVPEEILYLAMVESGLKVNSISNAKAVGIWQFMQPTAKTLGLRIDAYVDERRDPVKSTYAAIDYLKKLKTEFGKWYLAILAYNCGNGKLRQAIKQAGSDDLNTLLDSDKKYLSLETRNFLRKILTLAFLANDKDFLLSKNASLVNYALSNDFIKVDTPSSVSLKDIAKNLNISLATFKKYNPHFKHNFTPPGKGYYMYIPLDKVAFFDKYFEAKKLAKVDTTIPMTKIYIVKAGDSLYKIARNHHITVDSIRELNRIHKNHLSINQKIIIPIKEKKNANIKTAQSDSKNYSNLVRN</sequence>
<dbReference type="AlphaFoldDB" id="A0A4U7BNM6"/>
<dbReference type="PANTHER" id="PTHR37423:SF2">
    <property type="entry name" value="MEMBRANE-BOUND LYTIC MUREIN TRANSGLYCOSYLASE C"/>
    <property type="match status" value="1"/>
</dbReference>
<dbReference type="PANTHER" id="PTHR37423">
    <property type="entry name" value="SOLUBLE LYTIC MUREIN TRANSGLYCOSYLASE-RELATED"/>
    <property type="match status" value="1"/>
</dbReference>
<proteinExistence type="inferred from homology"/>
<dbReference type="SMART" id="SM00257">
    <property type="entry name" value="LysM"/>
    <property type="match status" value="1"/>
</dbReference>
<evidence type="ECO:0000256" key="1">
    <source>
        <dbReference type="ARBA" id="ARBA00007734"/>
    </source>
</evidence>
<evidence type="ECO:0000259" key="3">
    <source>
        <dbReference type="PROSITE" id="PS51782"/>
    </source>
</evidence>
<accession>A0A4U7BNM6</accession>
<feature type="domain" description="LysM" evidence="3">
    <location>
        <begin position="310"/>
        <end position="353"/>
    </location>
</feature>
<keyword evidence="2" id="KW-0732">Signal</keyword>
<dbReference type="EMBL" id="NXMA01000006">
    <property type="protein sequence ID" value="TKX32281.1"/>
    <property type="molecule type" value="Genomic_DNA"/>
</dbReference>
<dbReference type="Gene3D" id="1.10.530.10">
    <property type="match status" value="1"/>
</dbReference>
<dbReference type="Gene3D" id="3.10.350.10">
    <property type="entry name" value="LysM domain"/>
    <property type="match status" value="1"/>
</dbReference>
<feature type="signal peptide" evidence="2">
    <location>
        <begin position="1"/>
        <end position="17"/>
    </location>
</feature>
<organism evidence="4 5">
    <name type="scientific">Campylobacter aviculae</name>
    <dbReference type="NCBI Taxonomy" id="2510190"/>
    <lineage>
        <taxon>Bacteria</taxon>
        <taxon>Pseudomonadati</taxon>
        <taxon>Campylobacterota</taxon>
        <taxon>Epsilonproteobacteria</taxon>
        <taxon>Campylobacterales</taxon>
        <taxon>Campylobacteraceae</taxon>
        <taxon>Campylobacter</taxon>
    </lineage>
</organism>
<dbReference type="InterPro" id="IPR036779">
    <property type="entry name" value="LysM_dom_sf"/>
</dbReference>
<dbReference type="SUPFAM" id="SSF54106">
    <property type="entry name" value="LysM domain"/>
    <property type="match status" value="1"/>
</dbReference>
<dbReference type="Pfam" id="PF01476">
    <property type="entry name" value="LysM"/>
    <property type="match status" value="1"/>
</dbReference>
<name>A0A4U7BNM6_9BACT</name>
<gene>
    <name evidence="4" type="ORF">CQA76_04160</name>
</gene>
<dbReference type="Pfam" id="PF01464">
    <property type="entry name" value="SLT"/>
    <property type="match status" value="1"/>
</dbReference>
<comment type="caution">
    <text evidence="4">The sequence shown here is derived from an EMBL/GenBank/DDBJ whole genome shotgun (WGS) entry which is preliminary data.</text>
</comment>
<dbReference type="SUPFAM" id="SSF53955">
    <property type="entry name" value="Lysozyme-like"/>
    <property type="match status" value="1"/>
</dbReference>
<evidence type="ECO:0000256" key="2">
    <source>
        <dbReference type="SAM" id="SignalP"/>
    </source>
</evidence>
<dbReference type="Proteomes" id="UP000310353">
    <property type="component" value="Unassembled WGS sequence"/>
</dbReference>
<keyword evidence="5" id="KW-1185">Reference proteome</keyword>
<reference evidence="4 5" key="1">
    <citation type="submission" date="2018-05" db="EMBL/GenBank/DDBJ databases">
        <title>Novel Campyloabacter and Helicobacter Species and Strains.</title>
        <authorList>
            <person name="Mannion A.J."/>
            <person name="Shen Z."/>
            <person name="Fox J.G."/>
        </authorList>
    </citation>
    <scope>NUCLEOTIDE SEQUENCE [LARGE SCALE GENOMIC DNA]</scope>
    <source>
        <strain evidence="5">MIT17-670</strain>
    </source>
</reference>
<dbReference type="PROSITE" id="PS51782">
    <property type="entry name" value="LYSM"/>
    <property type="match status" value="1"/>
</dbReference>
<dbReference type="InterPro" id="IPR023346">
    <property type="entry name" value="Lysozyme-like_dom_sf"/>
</dbReference>
<comment type="similarity">
    <text evidence="1">Belongs to the transglycosylase Slt family.</text>
</comment>
<protein>
    <submittedName>
        <fullName evidence="4">Lytic transglycosylase</fullName>
    </submittedName>
</protein>
<dbReference type="CDD" id="cd16894">
    <property type="entry name" value="MltD-like"/>
    <property type="match status" value="1"/>
</dbReference>
<dbReference type="InterPro" id="IPR018392">
    <property type="entry name" value="LysM"/>
</dbReference>
<evidence type="ECO:0000313" key="4">
    <source>
        <dbReference type="EMBL" id="TKX32281.1"/>
    </source>
</evidence>
<dbReference type="InterPro" id="IPR008258">
    <property type="entry name" value="Transglycosylase_SLT_dom_1"/>
</dbReference>
<dbReference type="OrthoDB" id="9815002at2"/>